<keyword evidence="1" id="KW-0812">Transmembrane</keyword>
<evidence type="ECO:0000256" key="1">
    <source>
        <dbReference type="SAM" id="Phobius"/>
    </source>
</evidence>
<dbReference type="EMBL" id="JBEXRX010000114">
    <property type="protein sequence ID" value="MEU0155555.1"/>
    <property type="molecule type" value="Genomic_DNA"/>
</dbReference>
<dbReference type="Proteomes" id="UP001550348">
    <property type="component" value="Unassembled WGS sequence"/>
</dbReference>
<proteinExistence type="predicted"/>
<keyword evidence="1" id="KW-0472">Membrane</keyword>
<keyword evidence="3" id="KW-1185">Reference proteome</keyword>
<evidence type="ECO:0000313" key="2">
    <source>
        <dbReference type="EMBL" id="MEU0155555.1"/>
    </source>
</evidence>
<accession>A0ABV2VRX5</accession>
<feature type="transmembrane region" description="Helical" evidence="1">
    <location>
        <begin position="20"/>
        <end position="39"/>
    </location>
</feature>
<protein>
    <submittedName>
        <fullName evidence="2">Uncharacterized protein</fullName>
    </submittedName>
</protein>
<organism evidence="2 3">
    <name type="scientific">Micromonospora fulviviridis</name>
    <dbReference type="NCBI Taxonomy" id="47860"/>
    <lineage>
        <taxon>Bacteria</taxon>
        <taxon>Bacillati</taxon>
        <taxon>Actinomycetota</taxon>
        <taxon>Actinomycetes</taxon>
        <taxon>Micromonosporales</taxon>
        <taxon>Micromonosporaceae</taxon>
        <taxon>Micromonospora</taxon>
    </lineage>
</organism>
<dbReference type="RefSeq" id="WP_355667140.1">
    <property type="nucleotide sequence ID" value="NZ_JBEXRX010000114.1"/>
</dbReference>
<keyword evidence="1" id="KW-1133">Transmembrane helix</keyword>
<feature type="transmembrane region" description="Helical" evidence="1">
    <location>
        <begin position="88"/>
        <end position="110"/>
    </location>
</feature>
<feature type="transmembrane region" description="Helical" evidence="1">
    <location>
        <begin position="51"/>
        <end position="68"/>
    </location>
</feature>
<comment type="caution">
    <text evidence="2">The sequence shown here is derived from an EMBL/GenBank/DDBJ whole genome shotgun (WGS) entry which is preliminary data.</text>
</comment>
<gene>
    <name evidence="2" type="ORF">ABZ071_27350</name>
</gene>
<sequence>MSTLTLLAAAAPKDDAGSSVAASATAVAVAVFALVLGLVQWKRKKTPKVVGWLMLIAGAGIAGAAGWAGDFLRKAGELAGTGLSAGTAKTFGVAIPGAIVAGVALWLAHDLWPTKKAKASKLLPWLALAFPTLLAIVGGVWAGMGSDAVNAVGEAAADVASAFVTAW</sequence>
<evidence type="ECO:0000313" key="3">
    <source>
        <dbReference type="Proteomes" id="UP001550348"/>
    </source>
</evidence>
<reference evidence="2 3" key="1">
    <citation type="submission" date="2024-06" db="EMBL/GenBank/DDBJ databases">
        <title>The Natural Products Discovery Center: Release of the First 8490 Sequenced Strains for Exploring Actinobacteria Biosynthetic Diversity.</title>
        <authorList>
            <person name="Kalkreuter E."/>
            <person name="Kautsar S.A."/>
            <person name="Yang D."/>
            <person name="Bader C.D."/>
            <person name="Teijaro C.N."/>
            <person name="Fluegel L."/>
            <person name="Davis C.M."/>
            <person name="Simpson J.R."/>
            <person name="Lauterbach L."/>
            <person name="Steele A.D."/>
            <person name="Gui C."/>
            <person name="Meng S."/>
            <person name="Li G."/>
            <person name="Viehrig K."/>
            <person name="Ye F."/>
            <person name="Su P."/>
            <person name="Kiefer A.F."/>
            <person name="Nichols A."/>
            <person name="Cepeda A.J."/>
            <person name="Yan W."/>
            <person name="Fan B."/>
            <person name="Jiang Y."/>
            <person name="Adhikari A."/>
            <person name="Zheng C.-J."/>
            <person name="Schuster L."/>
            <person name="Cowan T.M."/>
            <person name="Smanski M.J."/>
            <person name="Chevrette M.G."/>
            <person name="De Carvalho L.P.S."/>
            <person name="Shen B."/>
        </authorList>
    </citation>
    <scope>NUCLEOTIDE SEQUENCE [LARGE SCALE GENOMIC DNA]</scope>
    <source>
        <strain evidence="2 3">NPDC006286</strain>
    </source>
</reference>
<name>A0ABV2VRX5_9ACTN</name>
<feature type="transmembrane region" description="Helical" evidence="1">
    <location>
        <begin position="122"/>
        <end position="144"/>
    </location>
</feature>